<dbReference type="EMBL" id="CP002293">
    <property type="protein sequence ID" value="ADP74099.1"/>
    <property type="molecule type" value="Genomic_DNA"/>
</dbReference>
<dbReference type="Gene3D" id="3.40.50.1240">
    <property type="entry name" value="Phosphoglycerate mutase-like"/>
    <property type="match status" value="1"/>
</dbReference>
<dbReference type="InterPro" id="IPR050275">
    <property type="entry name" value="PGM_Phosphatase"/>
</dbReference>
<dbReference type="SUPFAM" id="SSF53254">
    <property type="entry name" value="Phosphoglycerate mutase-like"/>
    <property type="match status" value="1"/>
</dbReference>
<dbReference type="PANTHER" id="PTHR48100:SF1">
    <property type="entry name" value="HISTIDINE PHOSPHATASE FAMILY PROTEIN-RELATED"/>
    <property type="match status" value="1"/>
</dbReference>
<dbReference type="SMART" id="SM00855">
    <property type="entry name" value="PGAM"/>
    <property type="match status" value="1"/>
</dbReference>
<gene>
    <name evidence="1" type="ORF">GY4MC1_1295</name>
</gene>
<dbReference type="AlphaFoldDB" id="A0A7U3YE16"/>
<sequence>MADSLAITLIRHGMTPENQARRYIGHTDVPLDEQEKTRLLQADLPLFKPVDLLVSSDLLRCKQTRELLFRNYGGGKYEMVQWREMHFGDWEGKTFLELKEIKEYRQWLSSPLAMVPPNGESYQAFCQRVEEALEQTVLLAEQANAEHVAVVTHGGPIRCILERYAPQERPFWEWTVPFGGGFTLQSTLERWKEKKRCISLSEVLFKESENGRALTTELKDGKMLFGVTDMSGNMASRM</sequence>
<dbReference type="PANTHER" id="PTHR48100">
    <property type="entry name" value="BROAD-SPECIFICITY PHOSPHATASE YOR283W-RELATED"/>
    <property type="match status" value="1"/>
</dbReference>
<name>A0A7U3YE16_GEOS0</name>
<organism evidence="1">
    <name type="scientific">Geobacillus sp. (strain Y4.1MC1)</name>
    <dbReference type="NCBI Taxonomy" id="581103"/>
    <lineage>
        <taxon>Bacteria</taxon>
        <taxon>Bacillati</taxon>
        <taxon>Bacillota</taxon>
        <taxon>Bacilli</taxon>
        <taxon>Bacillales</taxon>
        <taxon>Anoxybacillaceae</taxon>
        <taxon>Geobacillus</taxon>
    </lineage>
</organism>
<dbReference type="InterPro" id="IPR029033">
    <property type="entry name" value="His_PPase_superfam"/>
</dbReference>
<reference evidence="1" key="1">
    <citation type="submission" date="2010-10" db="EMBL/GenBank/DDBJ databases">
        <title>Complete sequence of chromosome of Geobacillus sp. Y4.1MC1.</title>
        <authorList>
            <consortium name="US DOE Joint Genome Institute"/>
            <person name="Lucas S."/>
            <person name="Copeland A."/>
            <person name="Lapidus A."/>
            <person name="Cheng J.-F."/>
            <person name="Bruce D."/>
            <person name="Goodwin L."/>
            <person name="Pitluck S."/>
            <person name="Chertkov O."/>
            <person name="Zhang X."/>
            <person name="Detter J.C."/>
            <person name="Han C."/>
            <person name="Tapia R."/>
            <person name="Land M."/>
            <person name="Hauser L."/>
            <person name="Jeffries C."/>
            <person name="Kyrpides N."/>
            <person name="Ivanova N."/>
            <person name="Ovchinnikova G."/>
            <person name="Brumm P."/>
            <person name="Mead D."/>
            <person name="Woyke T."/>
        </authorList>
    </citation>
    <scope>NUCLEOTIDE SEQUENCE [LARGE SCALE GENOMIC DNA]</scope>
    <source>
        <strain evidence="1">Y4.1MC1</strain>
    </source>
</reference>
<protein>
    <submittedName>
        <fullName evidence="1">Phosphoglycerate mutase</fullName>
    </submittedName>
</protein>
<accession>A0A7U3YE16</accession>
<evidence type="ECO:0000313" key="1">
    <source>
        <dbReference type="EMBL" id="ADP74099.1"/>
    </source>
</evidence>
<dbReference type="KEGG" id="gmc:GY4MC1_1295"/>
<dbReference type="GO" id="GO:0005737">
    <property type="term" value="C:cytoplasm"/>
    <property type="evidence" value="ECO:0007669"/>
    <property type="project" value="TreeGrafter"/>
</dbReference>
<proteinExistence type="predicted"/>
<dbReference type="Pfam" id="PF00300">
    <property type="entry name" value="His_Phos_1"/>
    <property type="match status" value="1"/>
</dbReference>
<dbReference type="InterPro" id="IPR013078">
    <property type="entry name" value="His_Pase_superF_clade-1"/>
</dbReference>
<dbReference type="CDD" id="cd07067">
    <property type="entry name" value="HP_PGM_like"/>
    <property type="match status" value="1"/>
</dbReference>
<dbReference type="GO" id="GO:0016791">
    <property type="term" value="F:phosphatase activity"/>
    <property type="evidence" value="ECO:0007669"/>
    <property type="project" value="TreeGrafter"/>
</dbReference>